<keyword evidence="1" id="KW-0812">Transmembrane</keyword>
<dbReference type="SUPFAM" id="SSF52317">
    <property type="entry name" value="Class I glutamine amidotransferase-like"/>
    <property type="match status" value="1"/>
</dbReference>
<feature type="domain" description="VWFA" evidence="2">
    <location>
        <begin position="466"/>
        <end position="640"/>
    </location>
</feature>
<name>A0A7M1XNG5_9SPIR</name>
<dbReference type="PANTHER" id="PTHR37947:SF2">
    <property type="entry name" value="VON WILLEBRAND FACTOR TYPE A"/>
    <property type="match status" value="1"/>
</dbReference>
<dbReference type="InterPro" id="IPR002035">
    <property type="entry name" value="VWF_A"/>
</dbReference>
<dbReference type="InterPro" id="IPR036465">
    <property type="entry name" value="vWFA_dom_sf"/>
</dbReference>
<dbReference type="PANTHER" id="PTHR37947">
    <property type="entry name" value="BLL2462 PROTEIN"/>
    <property type="match status" value="1"/>
</dbReference>
<feature type="transmembrane region" description="Helical" evidence="1">
    <location>
        <begin position="70"/>
        <end position="89"/>
    </location>
</feature>
<keyword evidence="1" id="KW-1133">Transmembrane helix</keyword>
<organism evidence="3 4">
    <name type="scientific">Treponema rectale</name>
    <dbReference type="NCBI Taxonomy" id="744512"/>
    <lineage>
        <taxon>Bacteria</taxon>
        <taxon>Pseudomonadati</taxon>
        <taxon>Spirochaetota</taxon>
        <taxon>Spirochaetia</taxon>
        <taxon>Spirochaetales</taxon>
        <taxon>Treponemataceae</taxon>
        <taxon>Treponema</taxon>
    </lineage>
</organism>
<gene>
    <name evidence="3" type="ORF">DYE49_04020</name>
</gene>
<dbReference type="SMART" id="SM00327">
    <property type="entry name" value="VWA"/>
    <property type="match status" value="2"/>
</dbReference>
<feature type="domain" description="VWFA" evidence="2">
    <location>
        <begin position="99"/>
        <end position="232"/>
    </location>
</feature>
<dbReference type="AlphaFoldDB" id="A0A7M1XNG5"/>
<evidence type="ECO:0000259" key="2">
    <source>
        <dbReference type="PROSITE" id="PS50234"/>
    </source>
</evidence>
<feature type="transmembrane region" description="Helical" evidence="1">
    <location>
        <begin position="929"/>
        <end position="950"/>
    </location>
</feature>
<dbReference type="Pfam" id="PF00092">
    <property type="entry name" value="VWA"/>
    <property type="match status" value="2"/>
</dbReference>
<proteinExistence type="predicted"/>
<dbReference type="Proteomes" id="UP000593591">
    <property type="component" value="Chromosome"/>
</dbReference>
<dbReference type="SUPFAM" id="SSF53300">
    <property type="entry name" value="vWA-like"/>
    <property type="match status" value="2"/>
</dbReference>
<dbReference type="Gene3D" id="3.40.50.880">
    <property type="match status" value="1"/>
</dbReference>
<evidence type="ECO:0000256" key="1">
    <source>
        <dbReference type="SAM" id="Phobius"/>
    </source>
</evidence>
<dbReference type="Gene3D" id="3.40.50.410">
    <property type="entry name" value="von Willebrand factor, type A domain"/>
    <property type="match status" value="2"/>
</dbReference>
<keyword evidence="1" id="KW-0472">Membrane</keyword>
<dbReference type="KEGG" id="trc:DYE49_04020"/>
<dbReference type="InterPro" id="IPR029062">
    <property type="entry name" value="Class_I_gatase-like"/>
</dbReference>
<dbReference type="EMBL" id="CP031517">
    <property type="protein sequence ID" value="QOS39672.1"/>
    <property type="molecule type" value="Genomic_DNA"/>
</dbReference>
<dbReference type="CDD" id="cd00198">
    <property type="entry name" value="vWFA"/>
    <property type="match status" value="1"/>
</dbReference>
<dbReference type="PROSITE" id="PS50234">
    <property type="entry name" value="VWFA"/>
    <property type="match status" value="2"/>
</dbReference>
<evidence type="ECO:0000313" key="3">
    <source>
        <dbReference type="EMBL" id="QOS39672.1"/>
    </source>
</evidence>
<sequence>MACLITSYQSLLLQLYYSRQTGSCMPMNNSDPIKIENPWLLFVALGLIIVIIGGFFLLPKQKRTRPKNLISLGLHIVISMTLAMAFSNIQFLSTSSDVEVYVVADCSDSQKYAVKTVDSLVKDVYSKAQKNSTKVGLVAFAADGNQITVAKPGQFSADNVPSLASIFERDDFDRSTSNLASAMEYTSSLYTETALKRMIVISDGIETDGDAVKTVQKLNENKIQLDTIAVDDPLNDEFALTGVDYIDHGFVNRPSKVTLAIRSRKETKLKVSIMRDGEVVNGGGNGAEITVARGMNTYSYDITATEAATYNYTAKLSTIGGSSDSFKENNQISFTQDFTDVLNVLFVGQSTSDGTYFNNLNLYATNTGIDQSKTTIDTYSYDHPDCPYELTDLIKYDEIVLSNVNFNDEGMTHAKEFATNLETAIRVHGKSLITLGATHSGDSKLDYVNNYNAMLPIQFDSDDPKALIFLIDVSGSMDTNDRITKAKNGAIACLDALNEKDYFGLVTFSDTTKLVQSLTSVKNKAAIVKNIKKLTTEGGTVMGPALKECGKQLANFEGDYKYIVTLSDGEPFDSESELKKIVLSLSNQGITTSFINIENTDSTAVALLKKLATVGGGMYKYVKSATALGAAMREMIVNEINLTKVEPEIGESFDIQYSFKNKNDAVLDNVGSLNDIYGLYYCRTKLAANTVLYINYTHVSDDDSGTSTIIPIPLYAYWNYGNGKVASFTSDIYGDWTSSFMNENGKKLLQNAAYNTLPERNADHILTLNYVNNGVTSSLKASPNNGDVKGIVKATATYLGTDGVKADEDPLKDQIGVAREPMYLAFDGAYYSGEIATGVQGAKYNIKLEYYTDNQWTNTDGVISIKDNEEPIDEVETPLYFDYSKEYDVFNNDANNVLYSMSKAANNGTYSQNEVNYSVSTDETSQSTYISTMMVFLLISVGLFLVDVFVRKSEIVFKKKVVDAGSISTPAK</sequence>
<feature type="transmembrane region" description="Helical" evidence="1">
    <location>
        <begin position="39"/>
        <end position="58"/>
    </location>
</feature>
<protein>
    <submittedName>
        <fullName evidence="3">VWA domain-containing protein</fullName>
    </submittedName>
</protein>
<accession>A0A7M1XNG5</accession>
<evidence type="ECO:0000313" key="4">
    <source>
        <dbReference type="Proteomes" id="UP000593591"/>
    </source>
</evidence>
<reference evidence="3 4" key="1">
    <citation type="submission" date="2018-08" db="EMBL/GenBank/DDBJ databases">
        <title>The first complete genome of Treponema rectale (CHPAT), a commensal spirochete of the bovine rectum.</title>
        <authorList>
            <person name="Staton G.J."/>
            <person name="Clegg S.R."/>
            <person name="Carter S.D."/>
            <person name="Radford A.D."/>
            <person name="Darby A."/>
            <person name="Hall N."/>
            <person name="Birtles R.J."/>
            <person name="Evans N.J."/>
        </authorList>
    </citation>
    <scope>NUCLEOTIDE SEQUENCE [LARGE SCALE GENOMIC DNA]</scope>
    <source>
        <strain evidence="3 4">CHPA</strain>
    </source>
</reference>